<gene>
    <name evidence="2" type="ORF">HY912_02675</name>
</gene>
<proteinExistence type="predicted"/>
<feature type="signal peptide" evidence="1">
    <location>
        <begin position="1"/>
        <end position="21"/>
    </location>
</feature>
<comment type="caution">
    <text evidence="2">The sequence shown here is derived from an EMBL/GenBank/DDBJ whole genome shotgun (WGS) entry which is preliminary data.</text>
</comment>
<dbReference type="Proteomes" id="UP000807825">
    <property type="component" value="Unassembled WGS sequence"/>
</dbReference>
<evidence type="ECO:0000313" key="2">
    <source>
        <dbReference type="EMBL" id="MBI5248375.1"/>
    </source>
</evidence>
<evidence type="ECO:0000256" key="1">
    <source>
        <dbReference type="SAM" id="SignalP"/>
    </source>
</evidence>
<feature type="chain" id="PRO_5038867465" evidence="1">
    <location>
        <begin position="22"/>
        <end position="115"/>
    </location>
</feature>
<organism evidence="2 3">
    <name type="scientific">Desulfomonile tiedjei</name>
    <dbReference type="NCBI Taxonomy" id="2358"/>
    <lineage>
        <taxon>Bacteria</taxon>
        <taxon>Pseudomonadati</taxon>
        <taxon>Thermodesulfobacteriota</taxon>
        <taxon>Desulfomonilia</taxon>
        <taxon>Desulfomonilales</taxon>
        <taxon>Desulfomonilaceae</taxon>
        <taxon>Desulfomonile</taxon>
    </lineage>
</organism>
<reference evidence="2" key="1">
    <citation type="submission" date="2020-07" db="EMBL/GenBank/DDBJ databases">
        <title>Huge and variable diversity of episymbiotic CPR bacteria and DPANN archaea in groundwater ecosystems.</title>
        <authorList>
            <person name="He C.Y."/>
            <person name="Keren R."/>
            <person name="Whittaker M."/>
            <person name="Farag I.F."/>
            <person name="Doudna J."/>
            <person name="Cate J.H.D."/>
            <person name="Banfield J.F."/>
        </authorList>
    </citation>
    <scope>NUCLEOTIDE SEQUENCE</scope>
    <source>
        <strain evidence="2">NC_groundwater_1664_Pr3_B-0.1um_52_9</strain>
    </source>
</reference>
<protein>
    <submittedName>
        <fullName evidence="2">Uncharacterized protein</fullName>
    </submittedName>
</protein>
<accession>A0A9D6UXS4</accession>
<evidence type="ECO:0000313" key="3">
    <source>
        <dbReference type="Proteomes" id="UP000807825"/>
    </source>
</evidence>
<dbReference type="AlphaFoldDB" id="A0A9D6UXS4"/>
<dbReference type="EMBL" id="JACRDE010000079">
    <property type="protein sequence ID" value="MBI5248375.1"/>
    <property type="molecule type" value="Genomic_DNA"/>
</dbReference>
<keyword evidence="1" id="KW-0732">Signal</keyword>
<name>A0A9D6UXS4_9BACT</name>
<sequence length="115" mass="12788">MNLKAAATLVILLILMTTLGAGPASSGRTNVLVVCQELLGQARTYEARATYHGQVCKALMQQIENMAKQPKTPGTSAAIDQYFAQYDENRSLENKFRELFRQATEDSRQCMKTVE</sequence>